<evidence type="ECO:0000313" key="3">
    <source>
        <dbReference type="Proteomes" id="UP000515237"/>
    </source>
</evidence>
<name>A0A7G7G2S4_9BACT</name>
<accession>A0A7G7G2S4</accession>
<dbReference type="AlphaFoldDB" id="A0A7G7G2S4"/>
<dbReference type="Proteomes" id="UP000515237">
    <property type="component" value="Chromosome"/>
</dbReference>
<keyword evidence="3" id="KW-1185">Reference proteome</keyword>
<dbReference type="KEGG" id="aswu:HUW51_01445"/>
<sequence>MKDDQNKNNDKKDDILKDIRSVPKAATGGNGGGNQNVDDPKKPAKGGRHDANSVEDGGQDIGSSAGSH</sequence>
<evidence type="ECO:0000313" key="2">
    <source>
        <dbReference type="EMBL" id="QNF31458.1"/>
    </source>
</evidence>
<dbReference type="EMBL" id="CP055156">
    <property type="protein sequence ID" value="QNF31458.1"/>
    <property type="molecule type" value="Genomic_DNA"/>
</dbReference>
<reference evidence="2 3" key="1">
    <citation type="journal article" date="2018" name="Int. J. Syst. Evol. Microbiol.">
        <title>Adhaeribacter swui sp. nov., isolated from wet mud.</title>
        <authorList>
            <person name="Kim D.U."/>
            <person name="Kim K.W."/>
            <person name="Kang M.S."/>
            <person name="Kim J.Y."/>
            <person name="Jang J.H."/>
            <person name="Kim M.K."/>
        </authorList>
    </citation>
    <scope>NUCLEOTIDE SEQUENCE [LARGE SCALE GENOMIC DNA]</scope>
    <source>
        <strain evidence="2 3">KCTC 52873</strain>
    </source>
</reference>
<feature type="compositionally biased region" description="Basic and acidic residues" evidence="1">
    <location>
        <begin position="1"/>
        <end position="21"/>
    </location>
</feature>
<dbReference type="RefSeq" id="WP_185272232.1">
    <property type="nucleotide sequence ID" value="NZ_CP055156.1"/>
</dbReference>
<protein>
    <submittedName>
        <fullName evidence="2">Uncharacterized protein</fullName>
    </submittedName>
</protein>
<feature type="compositionally biased region" description="Basic and acidic residues" evidence="1">
    <location>
        <begin position="38"/>
        <end position="52"/>
    </location>
</feature>
<gene>
    <name evidence="2" type="ORF">HUW51_01445</name>
</gene>
<proteinExistence type="predicted"/>
<organism evidence="2 3">
    <name type="scientific">Adhaeribacter swui</name>
    <dbReference type="NCBI Taxonomy" id="2086471"/>
    <lineage>
        <taxon>Bacteria</taxon>
        <taxon>Pseudomonadati</taxon>
        <taxon>Bacteroidota</taxon>
        <taxon>Cytophagia</taxon>
        <taxon>Cytophagales</taxon>
        <taxon>Hymenobacteraceae</taxon>
        <taxon>Adhaeribacter</taxon>
    </lineage>
</organism>
<evidence type="ECO:0000256" key="1">
    <source>
        <dbReference type="SAM" id="MobiDB-lite"/>
    </source>
</evidence>
<feature type="region of interest" description="Disordered" evidence="1">
    <location>
        <begin position="1"/>
        <end position="68"/>
    </location>
</feature>